<dbReference type="EMBL" id="AP018827">
    <property type="protein sequence ID" value="BBF80782.1"/>
    <property type="molecule type" value="Genomic_DNA"/>
</dbReference>
<organism evidence="2 3">
    <name type="scientific">Asticcacaulis excentricus</name>
    <dbReference type="NCBI Taxonomy" id="78587"/>
    <lineage>
        <taxon>Bacteria</taxon>
        <taxon>Pseudomonadati</taxon>
        <taxon>Pseudomonadota</taxon>
        <taxon>Alphaproteobacteria</taxon>
        <taxon>Caulobacterales</taxon>
        <taxon>Caulobacteraceae</taxon>
        <taxon>Asticcacaulis</taxon>
    </lineage>
</organism>
<accession>A0A3G9G0C5</accession>
<evidence type="ECO:0000313" key="3">
    <source>
        <dbReference type="Proteomes" id="UP000278756"/>
    </source>
</evidence>
<dbReference type="Gene3D" id="1.10.10.10">
    <property type="entry name" value="Winged helix-like DNA-binding domain superfamily/Winged helix DNA-binding domain"/>
    <property type="match status" value="1"/>
</dbReference>
<dbReference type="InterPro" id="IPR005149">
    <property type="entry name" value="Tscrpt_reg_PadR_N"/>
</dbReference>
<dbReference type="Proteomes" id="UP000278756">
    <property type="component" value="Chromosome 1"/>
</dbReference>
<evidence type="ECO:0000259" key="1">
    <source>
        <dbReference type="Pfam" id="PF03551"/>
    </source>
</evidence>
<dbReference type="SUPFAM" id="SSF46785">
    <property type="entry name" value="Winged helix' DNA-binding domain"/>
    <property type="match status" value="1"/>
</dbReference>
<feature type="domain" description="Transcription regulator PadR N-terminal" evidence="1">
    <location>
        <begin position="37"/>
        <end position="84"/>
    </location>
</feature>
<dbReference type="OrthoDB" id="7189837at2"/>
<protein>
    <submittedName>
        <fullName evidence="2">Transcriptional regulator, PadR family</fullName>
    </submittedName>
</protein>
<reference evidence="3" key="2">
    <citation type="journal article" date="2017" name="Plant Physiol. Biochem.">
        <title>Differential oxidative and antioxidative response of duckweed Lemna minor toward plant growth promoting/inhibiting bacteria.</title>
        <authorList>
            <person name="Ishizawa H."/>
            <person name="Kuroda M."/>
            <person name="Morikawa M."/>
            <person name="Ike M."/>
        </authorList>
    </citation>
    <scope>NUCLEOTIDE SEQUENCE [LARGE SCALE GENOMIC DNA]</scope>
    <source>
        <strain evidence="3">M6</strain>
    </source>
</reference>
<dbReference type="AlphaFoldDB" id="A0A3G9G0C5"/>
<sequence length="106" mass="11498">MTQRHRRPSPQTLSVLTALSAAGQGWLYGLELATATGLKSGSLYPILIRLSERGLVEGQWLEPEKPGRPPRHAYRLTGQGRAALIAAARVEAENFKTALNPEPRGA</sequence>
<proteinExistence type="predicted"/>
<name>A0A3G9G0C5_9CAUL</name>
<reference evidence="3" key="1">
    <citation type="journal article" date="2017" name="Biotechnol. Biofuels">
        <title>Evaluation of environmental bacterial communities as a factor affecting the growth of duckweed Lemna minor.</title>
        <authorList>
            <person name="Ishizawa H."/>
            <person name="Kuroda M."/>
            <person name="Morikawa M."/>
            <person name="Ike M."/>
        </authorList>
    </citation>
    <scope>NUCLEOTIDE SEQUENCE [LARGE SCALE GENOMIC DNA]</scope>
    <source>
        <strain evidence="3">M6</strain>
    </source>
</reference>
<evidence type="ECO:0000313" key="2">
    <source>
        <dbReference type="EMBL" id="BBF80782.1"/>
    </source>
</evidence>
<dbReference type="RefSeq" id="WP_126421346.1">
    <property type="nucleotide sequence ID" value="NZ_AP018827.1"/>
</dbReference>
<dbReference type="InterPro" id="IPR036390">
    <property type="entry name" value="WH_DNA-bd_sf"/>
</dbReference>
<dbReference type="InterPro" id="IPR036388">
    <property type="entry name" value="WH-like_DNA-bd_sf"/>
</dbReference>
<gene>
    <name evidence="2" type="ORF">EM6_1367</name>
</gene>
<dbReference type="Pfam" id="PF03551">
    <property type="entry name" value="PadR"/>
    <property type="match status" value="1"/>
</dbReference>